<dbReference type="Pfam" id="PF05721">
    <property type="entry name" value="PhyH"/>
    <property type="match status" value="1"/>
</dbReference>
<dbReference type="Gene3D" id="2.60.120.620">
    <property type="entry name" value="q2cbj1_9rhob like domain"/>
    <property type="match status" value="1"/>
</dbReference>
<dbReference type="AlphaFoldDB" id="A0A7W9W708"/>
<dbReference type="RefSeq" id="WP_184197433.1">
    <property type="nucleotide sequence ID" value="NZ_JACHGW010000002.1"/>
</dbReference>
<gene>
    <name evidence="1" type="ORF">HNQ39_002944</name>
</gene>
<keyword evidence="1" id="KW-0223">Dioxygenase</keyword>
<keyword evidence="2" id="KW-1185">Reference proteome</keyword>
<evidence type="ECO:0000313" key="1">
    <source>
        <dbReference type="EMBL" id="MBB6051153.1"/>
    </source>
</evidence>
<evidence type="ECO:0000313" key="2">
    <source>
        <dbReference type="Proteomes" id="UP000520814"/>
    </source>
</evidence>
<dbReference type="PANTHER" id="PTHR20883:SF46">
    <property type="entry name" value="PHYTANOYL-COA HYDROXYLASE"/>
    <property type="match status" value="1"/>
</dbReference>
<proteinExistence type="predicted"/>
<dbReference type="SUPFAM" id="SSF51197">
    <property type="entry name" value="Clavaminate synthase-like"/>
    <property type="match status" value="1"/>
</dbReference>
<keyword evidence="1" id="KW-0560">Oxidoreductase</keyword>
<accession>A0A7W9W708</accession>
<dbReference type="InterPro" id="IPR008775">
    <property type="entry name" value="Phytyl_CoA_dOase-like"/>
</dbReference>
<dbReference type="PANTHER" id="PTHR20883">
    <property type="entry name" value="PHYTANOYL-COA DIOXYGENASE DOMAIN CONTAINING 1"/>
    <property type="match status" value="1"/>
</dbReference>
<organism evidence="1 2">
    <name type="scientific">Armatimonas rosea</name>
    <dbReference type="NCBI Taxonomy" id="685828"/>
    <lineage>
        <taxon>Bacteria</taxon>
        <taxon>Bacillati</taxon>
        <taxon>Armatimonadota</taxon>
        <taxon>Armatimonadia</taxon>
        <taxon>Armatimonadales</taxon>
        <taxon>Armatimonadaceae</taxon>
        <taxon>Armatimonas</taxon>
    </lineage>
</organism>
<dbReference type="GO" id="GO:0016706">
    <property type="term" value="F:2-oxoglutarate-dependent dioxygenase activity"/>
    <property type="evidence" value="ECO:0007669"/>
    <property type="project" value="UniProtKB-ARBA"/>
</dbReference>
<dbReference type="GO" id="GO:0005506">
    <property type="term" value="F:iron ion binding"/>
    <property type="evidence" value="ECO:0007669"/>
    <property type="project" value="UniProtKB-ARBA"/>
</dbReference>
<dbReference type="Proteomes" id="UP000520814">
    <property type="component" value="Unassembled WGS sequence"/>
</dbReference>
<name>A0A7W9W708_ARMRO</name>
<dbReference type="EMBL" id="JACHGW010000002">
    <property type="protein sequence ID" value="MBB6051153.1"/>
    <property type="molecule type" value="Genomic_DNA"/>
</dbReference>
<reference evidence="1 2" key="1">
    <citation type="submission" date="2020-08" db="EMBL/GenBank/DDBJ databases">
        <title>Genomic Encyclopedia of Type Strains, Phase IV (KMG-IV): sequencing the most valuable type-strain genomes for metagenomic binning, comparative biology and taxonomic classification.</title>
        <authorList>
            <person name="Goeker M."/>
        </authorList>
    </citation>
    <scope>NUCLEOTIDE SEQUENCE [LARGE SCALE GENOMIC DNA]</scope>
    <source>
        <strain evidence="1 2">DSM 23562</strain>
    </source>
</reference>
<protein>
    <submittedName>
        <fullName evidence="1">Ectoine hydroxylase-related dioxygenase (Phytanoyl-CoA dioxygenase family)</fullName>
    </submittedName>
</protein>
<sequence>MLTEEEIEQYFREGYLLKRNLVPQSVVESVRAIGETTKTADGGGWTPKVFDRENPKSEPELHAILRHPSVVTAAGQLLGTPPLIYYGMLAIVPARGGNGLPWHQDNMYSHIYGGALNIFVALSEITPEMANLWVAPGSHKLGTQASKRNETTAKGHREALVEPENSLLLPTLSPGDTCIFTRDTLHRSLTNTTDQNRYAYAAQFCATNARYTETGKRPPLCVDPLG</sequence>
<comment type="caution">
    <text evidence="1">The sequence shown here is derived from an EMBL/GenBank/DDBJ whole genome shotgun (WGS) entry which is preliminary data.</text>
</comment>